<protein>
    <submittedName>
        <fullName evidence="3">3-oxoacyl-ACP synthase</fullName>
    </submittedName>
</protein>
<reference evidence="3 4" key="1">
    <citation type="submission" date="2021-02" db="EMBL/GenBank/DDBJ databases">
        <title>Streptomyces spirodelae sp. nov., isolated from duckweed.</title>
        <authorList>
            <person name="Saimee Y."/>
            <person name="Duangmal K."/>
        </authorList>
    </citation>
    <scope>NUCLEOTIDE SEQUENCE [LARGE SCALE GENOMIC DNA]</scope>
    <source>
        <strain evidence="3 4">DW4-2</strain>
    </source>
</reference>
<dbReference type="Proteomes" id="UP001518976">
    <property type="component" value="Unassembled WGS sequence"/>
</dbReference>
<evidence type="ECO:0000313" key="3">
    <source>
        <dbReference type="EMBL" id="MBO8184008.1"/>
    </source>
</evidence>
<accession>A0ABS3WLN5</accession>
<feature type="domain" description="Beta-ketoacyl synthase-like N-terminal" evidence="2">
    <location>
        <begin position="5"/>
        <end position="236"/>
    </location>
</feature>
<keyword evidence="4" id="KW-1185">Reference proteome</keyword>
<dbReference type="Gene3D" id="3.40.47.10">
    <property type="match status" value="1"/>
</dbReference>
<evidence type="ECO:0000256" key="1">
    <source>
        <dbReference type="ARBA" id="ARBA00022679"/>
    </source>
</evidence>
<organism evidence="3 4">
    <name type="scientific">Streptomyces spirodelae</name>
    <dbReference type="NCBI Taxonomy" id="2812904"/>
    <lineage>
        <taxon>Bacteria</taxon>
        <taxon>Bacillati</taxon>
        <taxon>Actinomycetota</taxon>
        <taxon>Actinomycetes</taxon>
        <taxon>Kitasatosporales</taxon>
        <taxon>Streptomycetaceae</taxon>
        <taxon>Streptomyces</taxon>
    </lineage>
</organism>
<dbReference type="Pfam" id="PF00109">
    <property type="entry name" value="ketoacyl-synt"/>
    <property type="match status" value="1"/>
</dbReference>
<evidence type="ECO:0000259" key="2">
    <source>
        <dbReference type="Pfam" id="PF00109"/>
    </source>
</evidence>
<dbReference type="InterPro" id="IPR016039">
    <property type="entry name" value="Thiolase-like"/>
</dbReference>
<sequence length="356" mass="36913">MTAPVITAWSAVSPFGLGRKTFADGVAAGASAVTRSEEWPVPRQRVAPVPGFVTAEVLGRKGTRSMDRVSALTAAAADELLGADSRHRDVAAGERAALVLGTTAGSSTSMMDITRDTHTRAMPFHIDTPRIPNAIMNSSAAQCAIRHNLKGPNTTVAGGRAAGLFALRYALRLLSFGHARSVLCGGVEELTHDRGWLEHQADHPERPTALGEGCSLLLLEPAAPPDGPVLAEVLGVTLGVFRDGERDAALSDCLSRALSRAGVEAADLWALSPAVGQGEVHIDGRSPLRLPGEEAWGDAGAAAAPFQIASVLAAAEQDPAAPGRVAAVLAADRDNVHGCALFRIAGQPARIAKQPK</sequence>
<dbReference type="SUPFAM" id="SSF53901">
    <property type="entry name" value="Thiolase-like"/>
    <property type="match status" value="1"/>
</dbReference>
<dbReference type="EMBL" id="JAFFZN010000001">
    <property type="protein sequence ID" value="MBO8184008.1"/>
    <property type="molecule type" value="Genomic_DNA"/>
</dbReference>
<dbReference type="InterPro" id="IPR014030">
    <property type="entry name" value="Ketoacyl_synth_N"/>
</dbReference>
<gene>
    <name evidence="3" type="ORF">JW592_00680</name>
</gene>
<keyword evidence="1" id="KW-0808">Transferase</keyword>
<comment type="caution">
    <text evidence="3">The sequence shown here is derived from an EMBL/GenBank/DDBJ whole genome shotgun (WGS) entry which is preliminary data.</text>
</comment>
<dbReference type="PANTHER" id="PTHR11712:SF336">
    <property type="entry name" value="3-OXOACYL-[ACYL-CARRIER-PROTEIN] SYNTHASE, MITOCHONDRIAL"/>
    <property type="match status" value="1"/>
</dbReference>
<dbReference type="InterPro" id="IPR000794">
    <property type="entry name" value="Beta-ketoacyl_synthase"/>
</dbReference>
<dbReference type="PANTHER" id="PTHR11712">
    <property type="entry name" value="POLYKETIDE SYNTHASE-RELATED"/>
    <property type="match status" value="1"/>
</dbReference>
<name>A0ABS3WLN5_9ACTN</name>
<dbReference type="RefSeq" id="WP_209262825.1">
    <property type="nucleotide sequence ID" value="NZ_JAFFZN010000001.1"/>
</dbReference>
<evidence type="ECO:0000313" key="4">
    <source>
        <dbReference type="Proteomes" id="UP001518976"/>
    </source>
</evidence>
<proteinExistence type="predicted"/>